<evidence type="ECO:0000313" key="5">
    <source>
        <dbReference type="Proteomes" id="UP001205105"/>
    </source>
</evidence>
<feature type="repeat" description="Lumazine-binding" evidence="2">
    <location>
        <begin position="96"/>
        <end position="227"/>
    </location>
</feature>
<sequence>MGIVQGKATVRAVDRKTDFACFDIELPAERADNVVIGASVAINGTCLTVTEQRGPVLRFDVMAETLRRTNLGALDVGTPVNFERSARVGDEIGGHTVSGHVHTTAKIVKVTDTENNRRVEFQLADPAWMKYILPKGFVCQPLLSCLPTAPSLFTLQLADPAWMKYILPKGFVSVDGCSLTVGEVTPAGFSVYLIPETLRVTVAGLKGEGDEVNIEVETQTQAIVDTVERVLQKYVAEGRLPALPQQ</sequence>
<dbReference type="InterPro" id="IPR026017">
    <property type="entry name" value="Lumazine-bd_dom"/>
</dbReference>
<feature type="domain" description="Lumazine-binding" evidence="3">
    <location>
        <begin position="1"/>
        <end position="95"/>
    </location>
</feature>
<dbReference type="GO" id="GO:0004746">
    <property type="term" value="F:riboflavin synthase activity"/>
    <property type="evidence" value="ECO:0007669"/>
    <property type="project" value="TreeGrafter"/>
</dbReference>
<dbReference type="Proteomes" id="UP001205105">
    <property type="component" value="Unassembled WGS sequence"/>
</dbReference>
<dbReference type="PANTHER" id="PTHR21098">
    <property type="entry name" value="RIBOFLAVIN SYNTHASE ALPHA CHAIN"/>
    <property type="match status" value="1"/>
</dbReference>
<keyword evidence="1" id="KW-0677">Repeat</keyword>
<accession>A0AAD5H012</accession>
<gene>
    <name evidence="4" type="ORF">COHA_007271</name>
</gene>
<evidence type="ECO:0000256" key="2">
    <source>
        <dbReference type="PROSITE-ProRule" id="PRU00524"/>
    </source>
</evidence>
<dbReference type="Pfam" id="PF00677">
    <property type="entry name" value="Lum_binding"/>
    <property type="match status" value="2"/>
</dbReference>
<reference evidence="4" key="1">
    <citation type="submission" date="2020-11" db="EMBL/GenBank/DDBJ databases">
        <title>Chlorella ohadii genome sequencing and assembly.</title>
        <authorList>
            <person name="Murik O."/>
            <person name="Treves H."/>
            <person name="Kedem I."/>
            <person name="Shotland Y."/>
            <person name="Kaplan A."/>
        </authorList>
    </citation>
    <scope>NUCLEOTIDE SEQUENCE</scope>
    <source>
        <strain evidence="4">1</strain>
    </source>
</reference>
<dbReference type="SUPFAM" id="SSF63380">
    <property type="entry name" value="Riboflavin synthase domain-like"/>
    <property type="match status" value="3"/>
</dbReference>
<dbReference type="GO" id="GO:0009231">
    <property type="term" value="P:riboflavin biosynthetic process"/>
    <property type="evidence" value="ECO:0007669"/>
    <property type="project" value="TreeGrafter"/>
</dbReference>
<dbReference type="PROSITE" id="PS51177">
    <property type="entry name" value="LUMAZINE_BIND"/>
    <property type="match status" value="2"/>
</dbReference>
<protein>
    <recommendedName>
        <fullName evidence="3">Lumazine-binding domain-containing protein</fullName>
    </recommendedName>
</protein>
<dbReference type="CDD" id="cd00402">
    <property type="entry name" value="Riboflavin_synthase_like"/>
    <property type="match status" value="1"/>
</dbReference>
<feature type="repeat" description="Lumazine-binding" evidence="2">
    <location>
        <begin position="1"/>
        <end position="95"/>
    </location>
</feature>
<dbReference type="Gene3D" id="2.40.30.20">
    <property type="match status" value="3"/>
</dbReference>
<dbReference type="InterPro" id="IPR017938">
    <property type="entry name" value="Riboflavin_synthase-like_b-brl"/>
</dbReference>
<name>A0AAD5H012_9CHLO</name>
<keyword evidence="5" id="KW-1185">Reference proteome</keyword>
<dbReference type="AlphaFoldDB" id="A0AAD5H012"/>
<evidence type="ECO:0000256" key="1">
    <source>
        <dbReference type="ARBA" id="ARBA00022737"/>
    </source>
</evidence>
<dbReference type="InterPro" id="IPR001783">
    <property type="entry name" value="Lumazine-bd"/>
</dbReference>
<evidence type="ECO:0000313" key="4">
    <source>
        <dbReference type="EMBL" id="KAI7838986.1"/>
    </source>
</evidence>
<feature type="domain" description="Lumazine-binding" evidence="3">
    <location>
        <begin position="96"/>
        <end position="227"/>
    </location>
</feature>
<dbReference type="PIRSF" id="PIRSF000498">
    <property type="entry name" value="Riboflavin_syn_A"/>
    <property type="match status" value="1"/>
</dbReference>
<organism evidence="4 5">
    <name type="scientific">Chlorella ohadii</name>
    <dbReference type="NCBI Taxonomy" id="2649997"/>
    <lineage>
        <taxon>Eukaryota</taxon>
        <taxon>Viridiplantae</taxon>
        <taxon>Chlorophyta</taxon>
        <taxon>core chlorophytes</taxon>
        <taxon>Trebouxiophyceae</taxon>
        <taxon>Chlorellales</taxon>
        <taxon>Chlorellaceae</taxon>
        <taxon>Chlorella clade</taxon>
        <taxon>Chlorella</taxon>
    </lineage>
</organism>
<dbReference type="InterPro" id="IPR023366">
    <property type="entry name" value="ATP_synth_asu-like_sf"/>
</dbReference>
<evidence type="ECO:0000259" key="3">
    <source>
        <dbReference type="PROSITE" id="PS51177"/>
    </source>
</evidence>
<comment type="caution">
    <text evidence="4">The sequence shown here is derived from an EMBL/GenBank/DDBJ whole genome shotgun (WGS) entry which is preliminary data.</text>
</comment>
<proteinExistence type="predicted"/>
<dbReference type="PANTHER" id="PTHR21098:SF0">
    <property type="entry name" value="RIBOFLAVIN SYNTHASE"/>
    <property type="match status" value="1"/>
</dbReference>
<dbReference type="EMBL" id="JADXDR010000110">
    <property type="protein sequence ID" value="KAI7838986.1"/>
    <property type="molecule type" value="Genomic_DNA"/>
</dbReference>